<dbReference type="AntiFam" id="ANF00062">
    <property type="entry name" value="Shadow ORF (opposite ABC transporter protein)"/>
</dbReference>
<name>Q098L9_STIAD</name>
<dbReference type="AlphaFoldDB" id="Q098L9"/>
<dbReference type="Proteomes" id="UP000032702">
    <property type="component" value="Unassembled WGS sequence"/>
</dbReference>
<evidence type="ECO:0000313" key="2">
    <source>
        <dbReference type="Proteomes" id="UP000032702"/>
    </source>
</evidence>
<reference evidence="1 2" key="1">
    <citation type="submission" date="2006-04" db="EMBL/GenBank/DDBJ databases">
        <authorList>
            <person name="Nierman W.C."/>
        </authorList>
    </citation>
    <scope>NUCLEOTIDE SEQUENCE [LARGE SCALE GENOMIC DNA]</scope>
    <source>
        <strain evidence="1 2">DW4/3-1</strain>
    </source>
</reference>
<accession>Q098L9</accession>
<sequence length="97" mass="10605">MSAGSRLPVGSSARRMVGSLTSARAMTTRCCSPPDRRSGYERALCSSPTSLSMRWTFSRASSRGTPSTSRVKATLSSTVRWGSSLKSWNTTPMLRRR</sequence>
<dbReference type="EMBL" id="AAMD01000020">
    <property type="protein sequence ID" value="EAU68227.1"/>
    <property type="molecule type" value="Genomic_DNA"/>
</dbReference>
<organism evidence="1 2">
    <name type="scientific">Stigmatella aurantiaca (strain DW4/3-1)</name>
    <dbReference type="NCBI Taxonomy" id="378806"/>
    <lineage>
        <taxon>Bacteria</taxon>
        <taxon>Pseudomonadati</taxon>
        <taxon>Myxococcota</taxon>
        <taxon>Myxococcia</taxon>
        <taxon>Myxococcales</taxon>
        <taxon>Cystobacterineae</taxon>
        <taxon>Archangiaceae</taxon>
        <taxon>Stigmatella</taxon>
    </lineage>
</organism>
<protein>
    <submittedName>
        <fullName evidence="1">Uncharacterized protein</fullName>
    </submittedName>
</protein>
<gene>
    <name evidence="1" type="ORF">STIAU_7776</name>
</gene>
<comment type="caution">
    <text evidence="1">The sequence shown here is derived from an EMBL/GenBank/DDBJ whole genome shotgun (WGS) entry which is preliminary data.</text>
</comment>
<evidence type="ECO:0000313" key="1">
    <source>
        <dbReference type="EMBL" id="EAU68227.1"/>
    </source>
</evidence>
<proteinExistence type="predicted"/>